<protein>
    <submittedName>
        <fullName evidence="1">Uncharacterized protein</fullName>
    </submittedName>
</protein>
<dbReference type="Proteomes" id="UP000252419">
    <property type="component" value="Unassembled WGS sequence"/>
</dbReference>
<sequence>MARISINGVTIEGNNLSIRNGQVTIDGRAVSELDMEGILSIRVEEGTIQELRTDLSVSCNDVSGNVSAGGSVNCDDVGGNVSAGGSVNCDDVRGNVSAGGTVNADKVKGQIL</sequence>
<evidence type="ECO:0000313" key="2">
    <source>
        <dbReference type="Proteomes" id="UP000252419"/>
    </source>
</evidence>
<gene>
    <name evidence="1" type="ORF">TH5_02345</name>
</gene>
<reference evidence="1 2" key="1">
    <citation type="submission" date="2014-07" db="EMBL/GenBank/DDBJ databases">
        <title>Draft genome sequence of Thalassospira xianhensis P-4 (MCCC 1A02616).</title>
        <authorList>
            <person name="Lai Q."/>
            <person name="Shao Z."/>
        </authorList>
    </citation>
    <scope>NUCLEOTIDE SEQUENCE [LARGE SCALE GENOMIC DNA]</scope>
    <source>
        <strain evidence="1 2">MCCC 1A02616</strain>
    </source>
</reference>
<dbReference type="RefSeq" id="WP_114120502.1">
    <property type="nucleotide sequence ID" value="NZ_JPWA01000001.1"/>
</dbReference>
<proteinExistence type="predicted"/>
<evidence type="ECO:0000313" key="1">
    <source>
        <dbReference type="EMBL" id="RCK07871.1"/>
    </source>
</evidence>
<accession>A0A367UIM3</accession>
<name>A0A367UIM3_9PROT</name>
<organism evidence="1 2">
    <name type="scientific">Thalassospira xianhensis MCCC 1A02616</name>
    <dbReference type="NCBI Taxonomy" id="1177929"/>
    <lineage>
        <taxon>Bacteria</taxon>
        <taxon>Pseudomonadati</taxon>
        <taxon>Pseudomonadota</taxon>
        <taxon>Alphaproteobacteria</taxon>
        <taxon>Rhodospirillales</taxon>
        <taxon>Thalassospiraceae</taxon>
        <taxon>Thalassospira</taxon>
    </lineage>
</organism>
<comment type="caution">
    <text evidence="1">The sequence shown here is derived from an EMBL/GenBank/DDBJ whole genome shotgun (WGS) entry which is preliminary data.</text>
</comment>
<keyword evidence="2" id="KW-1185">Reference proteome</keyword>
<dbReference type="AlphaFoldDB" id="A0A367UIM3"/>
<dbReference type="EMBL" id="JPWA01000001">
    <property type="protein sequence ID" value="RCK07871.1"/>
    <property type="molecule type" value="Genomic_DNA"/>
</dbReference>